<feature type="region of interest" description="Disordered" evidence="2">
    <location>
        <begin position="629"/>
        <end position="721"/>
    </location>
</feature>
<evidence type="ECO:0000256" key="1">
    <source>
        <dbReference type="PROSITE-ProRule" id="PRU00176"/>
    </source>
</evidence>
<feature type="compositionally biased region" description="Basic and acidic residues" evidence="2">
    <location>
        <begin position="979"/>
        <end position="1031"/>
    </location>
</feature>
<dbReference type="Gene3D" id="3.30.70.330">
    <property type="match status" value="2"/>
</dbReference>
<dbReference type="SUPFAM" id="SSF54928">
    <property type="entry name" value="RNA-binding domain, RBD"/>
    <property type="match status" value="2"/>
</dbReference>
<dbReference type="InterPro" id="IPR012677">
    <property type="entry name" value="Nucleotide-bd_a/b_plait_sf"/>
</dbReference>
<dbReference type="Pfam" id="PF00076">
    <property type="entry name" value="RRM_1"/>
    <property type="match status" value="1"/>
</dbReference>
<dbReference type="InterPro" id="IPR035979">
    <property type="entry name" value="RBD_domain_sf"/>
</dbReference>
<dbReference type="Proteomes" id="UP000183567">
    <property type="component" value="Unassembled WGS sequence"/>
</dbReference>
<dbReference type="SMART" id="SM00360">
    <property type="entry name" value="RRM"/>
    <property type="match status" value="2"/>
</dbReference>
<dbReference type="SUPFAM" id="SSF52540">
    <property type="entry name" value="P-loop containing nucleoside triphosphate hydrolases"/>
    <property type="match status" value="1"/>
</dbReference>
<dbReference type="InterPro" id="IPR000504">
    <property type="entry name" value="RRM_dom"/>
</dbReference>
<dbReference type="OrthoDB" id="10042665at2759"/>
<keyword evidence="1" id="KW-0694">RNA-binding</keyword>
<dbReference type="GO" id="GO:0016887">
    <property type="term" value="F:ATP hydrolysis activity"/>
    <property type="evidence" value="ECO:0007669"/>
    <property type="project" value="InterPro"/>
</dbReference>
<dbReference type="EMBL" id="LVVM01000621">
    <property type="protein sequence ID" value="OJA20327.1"/>
    <property type="molecule type" value="Genomic_DNA"/>
</dbReference>
<dbReference type="STRING" id="180088.A0A1J8QI52"/>
<proteinExistence type="predicted"/>
<reference evidence="4 5" key="1">
    <citation type="submission" date="2016-03" db="EMBL/GenBank/DDBJ databases">
        <title>Comparative genomics of the ectomycorrhizal sister species Rhizopogon vinicolor and Rhizopogon vesiculosus (Basidiomycota: Boletales) reveals a divergence of the mating type B locus.</title>
        <authorList>
            <person name="Mujic A.B."/>
            <person name="Kuo A."/>
            <person name="Tritt A."/>
            <person name="Lipzen A."/>
            <person name="Chen C."/>
            <person name="Johnson J."/>
            <person name="Sharma A."/>
            <person name="Barry K."/>
            <person name="Grigoriev I.V."/>
            <person name="Spatafora J.W."/>
        </authorList>
    </citation>
    <scope>NUCLEOTIDE SEQUENCE [LARGE SCALE GENOMIC DNA]</scope>
    <source>
        <strain evidence="4 5">AM-OR11-056</strain>
    </source>
</reference>
<dbReference type="GO" id="GO:0003723">
    <property type="term" value="F:RNA binding"/>
    <property type="evidence" value="ECO:0007669"/>
    <property type="project" value="UniProtKB-UniRule"/>
</dbReference>
<organism evidence="4 5">
    <name type="scientific">Rhizopogon vesiculosus</name>
    <dbReference type="NCBI Taxonomy" id="180088"/>
    <lineage>
        <taxon>Eukaryota</taxon>
        <taxon>Fungi</taxon>
        <taxon>Dikarya</taxon>
        <taxon>Basidiomycota</taxon>
        <taxon>Agaricomycotina</taxon>
        <taxon>Agaricomycetes</taxon>
        <taxon>Agaricomycetidae</taxon>
        <taxon>Boletales</taxon>
        <taxon>Suillineae</taxon>
        <taxon>Rhizopogonaceae</taxon>
        <taxon>Rhizopogon</taxon>
    </lineage>
</organism>
<evidence type="ECO:0000259" key="3">
    <source>
        <dbReference type="PROSITE" id="PS50102"/>
    </source>
</evidence>
<feature type="region of interest" description="Disordered" evidence="2">
    <location>
        <begin position="796"/>
        <end position="832"/>
    </location>
</feature>
<accession>A0A1J8QI52</accession>
<dbReference type="InterPro" id="IPR027417">
    <property type="entry name" value="P-loop_NTPase"/>
</dbReference>
<feature type="domain" description="RRM" evidence="3">
    <location>
        <begin position="846"/>
        <end position="952"/>
    </location>
</feature>
<gene>
    <name evidence="4" type="ORF">AZE42_05435</name>
</gene>
<dbReference type="InterPro" id="IPR003959">
    <property type="entry name" value="ATPase_AAA_core"/>
</dbReference>
<feature type="region of interest" description="Disordered" evidence="2">
    <location>
        <begin position="955"/>
        <end position="1064"/>
    </location>
</feature>
<dbReference type="PANTHER" id="PTHR46411">
    <property type="entry name" value="FAMILY ATPASE, PUTATIVE-RELATED"/>
    <property type="match status" value="1"/>
</dbReference>
<evidence type="ECO:0000313" key="4">
    <source>
        <dbReference type="EMBL" id="OJA20327.1"/>
    </source>
</evidence>
<feature type="compositionally biased region" description="Basic and acidic residues" evidence="2">
    <location>
        <begin position="796"/>
        <end position="811"/>
    </location>
</feature>
<dbReference type="Gene3D" id="3.40.50.300">
    <property type="entry name" value="P-loop containing nucleotide triphosphate hydrolases"/>
    <property type="match status" value="1"/>
</dbReference>
<dbReference type="PROSITE" id="PS50102">
    <property type="entry name" value="RRM"/>
    <property type="match status" value="2"/>
</dbReference>
<feature type="compositionally biased region" description="Basic and acidic residues" evidence="2">
    <location>
        <begin position="645"/>
        <end position="657"/>
    </location>
</feature>
<comment type="caution">
    <text evidence="4">The sequence shown here is derived from an EMBL/GenBank/DDBJ whole genome shotgun (WGS) entry which is preliminary data.</text>
</comment>
<protein>
    <recommendedName>
        <fullName evidence="3">RRM domain-containing protein</fullName>
    </recommendedName>
</protein>
<dbReference type="PANTHER" id="PTHR46411:SF3">
    <property type="entry name" value="AAA+ ATPASE DOMAIN-CONTAINING PROTEIN"/>
    <property type="match status" value="1"/>
</dbReference>
<evidence type="ECO:0000313" key="5">
    <source>
        <dbReference type="Proteomes" id="UP000183567"/>
    </source>
</evidence>
<dbReference type="GO" id="GO:0005524">
    <property type="term" value="F:ATP binding"/>
    <property type="evidence" value="ECO:0007669"/>
    <property type="project" value="InterPro"/>
</dbReference>
<dbReference type="AlphaFoldDB" id="A0A1J8QI52"/>
<dbReference type="Pfam" id="PF00004">
    <property type="entry name" value="AAA"/>
    <property type="match status" value="1"/>
</dbReference>
<sequence>MFEKSESNLLPSADTTESSLVIRESLPEMASSDMSLASSPPPAMGVSSPVIKEASIPLPVSPTSSSVTLEGCTGITEKQENGFLRRWQQWDWLHDCWKSYEYIDEAPCAGTESNYFYLNVRRKTDKERPKLILSDFSPILLACLRTVVGGECLSKHPEVPIDELFLELEALDTRTNAIRSALVKETDEDDVVQSAKALGHEDLHDDDARKYLTVAIQQLESLLLLLKEEFKPIARQLKYAMAHGRIPRDLLDFYFRKGQKYYYLDDNGDFEAFRLMSTHYDDFDQIFTLNGEGFCWNGSKWIKLDRIRTFDLSGGSLILANLITTKMTPEICERLMERGRKYASLAGVHHRLHRGRRIMIDRLAWNTFGYIQPSDDTPFLFPRLRDRSKVRINDEIPPAPEEDIDLLPRFMPGFDLESKEWTTFDVDEVMPIKFNDNAWEHIVLEESSKTIIKEVVGAFDFRNEVMAGEEEMGLVILLHGPSGTGKTATVEAIADHFRRPLYTLPVSTLPMDTTLIGDTLTSLQDAAMSWNAIILIEAGDILMQTQRQNDPIMEEHIRISTILEFFQQHRCIVFVTARTTCPVYMSHFALTFEYRELDADSRQTMWSNMLSDEGDNISRRDIEELSRVAVNDSSSPLPRVKRKRVSEEHDDVAREVEETPEIASAPEDTVALSHAERRRQKKKDQKAQEQPPKKRKLTDGSVGDASPKDSKPTGKSKPKRQNSVWVGNLWYKTTPEALRDFFDGVGEITRLHMPTKKGTKGEIMGFAYIDFATPDAKVTAIALSERELHGRNLLIKDGDDFAGRPAPKPEEGTQQSSKEPSAGKSAGSLTKTQQKILRIQKQPPAPTLFLGNLGFDTTEDSIRELFEAHRHPQKAGKTNKVDDDVEVNAEDENAAKDVWIRKIRMGTFEDSGACKGFAFVDFTSIEHATAALINSRNHRLNGRDLVVEYASADAVRRGGGPRLQNHEHKSNPGKRHSGRQHDAEPRPQSRSHPRERNEDEKGHHAKRSDAESISRRTFKEGPPHTKADRSRPMPRGRPKPGAALAQAPRESAAIIPSQGQKIVF</sequence>
<name>A0A1J8QI52_9AGAM</name>
<evidence type="ECO:0000256" key="2">
    <source>
        <dbReference type="SAM" id="MobiDB-lite"/>
    </source>
</evidence>
<feature type="domain" description="RRM" evidence="3">
    <location>
        <begin position="722"/>
        <end position="800"/>
    </location>
</feature>
<keyword evidence="5" id="KW-1185">Reference proteome</keyword>